<reference evidence="7 8" key="1">
    <citation type="submission" date="2014-09" db="EMBL/GenBank/DDBJ databases">
        <title>Draft Genome Sequence of Porphyromonas macacae COT-192_OH2859.</title>
        <authorList>
            <person name="Wallis C."/>
            <person name="Deusch O."/>
            <person name="O'Flynn C."/>
            <person name="Davis I."/>
            <person name="Horsfall A."/>
            <person name="Kirkwood N."/>
            <person name="Harris S."/>
            <person name="Eisen J.A."/>
            <person name="Coil D.A."/>
            <person name="Darling A.E."/>
            <person name="Jospin G."/>
            <person name="Alexiev A."/>
        </authorList>
    </citation>
    <scope>NUCLEOTIDE SEQUENCE [LARGE SCALE GENOMIC DNA]</scope>
    <source>
        <strain evidence="8">COT-192 OH2859</strain>
    </source>
</reference>
<dbReference type="PANTHER" id="PTHR43673">
    <property type="entry name" value="NAD(P)H NITROREDUCTASE YDGI-RELATED"/>
    <property type="match status" value="1"/>
</dbReference>
<evidence type="ECO:0000313" key="7">
    <source>
        <dbReference type="EMBL" id="KGN72464.1"/>
    </source>
</evidence>
<dbReference type="OrthoDB" id="9812105at2"/>
<sequence>MTLGDIFTSRNSIRCFLPKAVENEKLQHILEAGRLAPSACNKQPWTFLVINEPEAKKALCNCYSRSWFAEAPLYIVIIGHHNEAWSRPSGNSVDIDTSIATTQMMLQAHELGLSSTWVCAFDQDLCKKLFGMSEEMEPVSILAIGYADENRITQTDKKRKSLEEVVKYNQL</sequence>
<dbReference type="Proteomes" id="UP000030103">
    <property type="component" value="Unassembled WGS sequence"/>
</dbReference>
<proteinExistence type="inferred from homology"/>
<dbReference type="STRING" id="28115.HQ47_09515"/>
<dbReference type="RefSeq" id="WP_036851703.1">
    <property type="nucleotide sequence ID" value="NZ_JRFA01000028.1"/>
</dbReference>
<dbReference type="SUPFAM" id="SSF55469">
    <property type="entry name" value="FMN-dependent nitroreductase-like"/>
    <property type="match status" value="1"/>
</dbReference>
<keyword evidence="3" id="KW-0285">Flavoprotein</keyword>
<keyword evidence="4" id="KW-0288">FMN</keyword>
<evidence type="ECO:0000256" key="1">
    <source>
        <dbReference type="ARBA" id="ARBA00001917"/>
    </source>
</evidence>
<evidence type="ECO:0000313" key="8">
    <source>
        <dbReference type="Proteomes" id="UP000030103"/>
    </source>
</evidence>
<evidence type="ECO:0000256" key="3">
    <source>
        <dbReference type="ARBA" id="ARBA00022630"/>
    </source>
</evidence>
<name>A0A0A2GB19_9PORP</name>
<dbReference type="AlphaFoldDB" id="A0A0A2GB19"/>
<comment type="similarity">
    <text evidence="2">Belongs to the nitroreductase family.</text>
</comment>
<organism evidence="7 8">
    <name type="scientific">Porphyromonas macacae</name>
    <dbReference type="NCBI Taxonomy" id="28115"/>
    <lineage>
        <taxon>Bacteria</taxon>
        <taxon>Pseudomonadati</taxon>
        <taxon>Bacteroidota</taxon>
        <taxon>Bacteroidia</taxon>
        <taxon>Bacteroidales</taxon>
        <taxon>Porphyromonadaceae</taxon>
        <taxon>Porphyromonas</taxon>
    </lineage>
</organism>
<dbReference type="EMBL" id="JRFA01000028">
    <property type="protein sequence ID" value="KGN72464.1"/>
    <property type="molecule type" value="Genomic_DNA"/>
</dbReference>
<dbReference type="InterPro" id="IPR000415">
    <property type="entry name" value="Nitroreductase-like"/>
</dbReference>
<keyword evidence="8" id="KW-1185">Reference proteome</keyword>
<feature type="domain" description="Nitroreductase" evidence="6">
    <location>
        <begin position="64"/>
        <end position="146"/>
    </location>
</feature>
<evidence type="ECO:0000256" key="5">
    <source>
        <dbReference type="ARBA" id="ARBA00023002"/>
    </source>
</evidence>
<protein>
    <submittedName>
        <fullName evidence="7">Nitroreductase</fullName>
    </submittedName>
</protein>
<comment type="caution">
    <text evidence="7">The sequence shown here is derived from an EMBL/GenBank/DDBJ whole genome shotgun (WGS) entry which is preliminary data.</text>
</comment>
<dbReference type="InterPro" id="IPR029479">
    <property type="entry name" value="Nitroreductase"/>
</dbReference>
<feature type="domain" description="Nitroreductase" evidence="6">
    <location>
        <begin position="9"/>
        <end position="57"/>
    </location>
</feature>
<evidence type="ECO:0000256" key="2">
    <source>
        <dbReference type="ARBA" id="ARBA00007118"/>
    </source>
</evidence>
<accession>A0A0A2GB19</accession>
<evidence type="ECO:0000256" key="4">
    <source>
        <dbReference type="ARBA" id="ARBA00022643"/>
    </source>
</evidence>
<dbReference type="Gene3D" id="3.40.109.10">
    <property type="entry name" value="NADH Oxidase"/>
    <property type="match status" value="1"/>
</dbReference>
<dbReference type="CDD" id="cd20609">
    <property type="entry name" value="nitroreductase"/>
    <property type="match status" value="1"/>
</dbReference>
<gene>
    <name evidence="7" type="ORF">HQ47_09515</name>
</gene>
<evidence type="ECO:0000259" key="6">
    <source>
        <dbReference type="Pfam" id="PF00881"/>
    </source>
</evidence>
<keyword evidence="5" id="KW-0560">Oxidoreductase</keyword>
<comment type="cofactor">
    <cofactor evidence="1">
        <name>FMN</name>
        <dbReference type="ChEBI" id="CHEBI:58210"/>
    </cofactor>
</comment>
<dbReference type="PANTHER" id="PTHR43673:SF2">
    <property type="entry name" value="NITROREDUCTASE"/>
    <property type="match status" value="1"/>
</dbReference>
<dbReference type="GO" id="GO:0016491">
    <property type="term" value="F:oxidoreductase activity"/>
    <property type="evidence" value="ECO:0007669"/>
    <property type="project" value="UniProtKB-KW"/>
</dbReference>
<dbReference type="eggNOG" id="COG0778">
    <property type="taxonomic scope" value="Bacteria"/>
</dbReference>
<dbReference type="Pfam" id="PF00881">
    <property type="entry name" value="Nitroreductase"/>
    <property type="match status" value="2"/>
</dbReference>